<keyword evidence="4" id="KW-1185">Reference proteome</keyword>
<dbReference type="RefSeq" id="WP_035889689.1">
    <property type="nucleotide sequence ID" value="NZ_JNCF01000024.1"/>
</dbReference>
<dbReference type="AlphaFoldDB" id="A0A0A2SQX6"/>
<dbReference type="InterPro" id="IPR023220">
    <property type="entry name" value="T4SS_VirB5-domain"/>
</dbReference>
<dbReference type="NCBIfam" id="TIGR02780">
    <property type="entry name" value="TrbJ_Ti"/>
    <property type="match status" value="1"/>
</dbReference>
<dbReference type="Proteomes" id="UP000054422">
    <property type="component" value="Unassembled WGS sequence"/>
</dbReference>
<dbReference type="EMBL" id="JNCF01000024">
    <property type="protein sequence ID" value="KGP63157.1"/>
    <property type="molecule type" value="Genomic_DNA"/>
</dbReference>
<accession>A0A0A2SQX6</accession>
<protein>
    <submittedName>
        <fullName evidence="3">Conjugal transfer protein TrbJ</fullName>
    </submittedName>
</protein>
<dbReference type="SUPFAM" id="SSF101082">
    <property type="entry name" value="Typo IV secretion system protein TraC"/>
    <property type="match status" value="1"/>
</dbReference>
<proteinExistence type="predicted"/>
<reference evidence="3 4" key="1">
    <citation type="submission" date="2014-05" db="EMBL/GenBank/DDBJ databases">
        <authorList>
            <person name="Rizzardi K."/>
            <person name="Winiecka-Krusnell J."/>
            <person name="Ramliden M."/>
            <person name="Alm E."/>
            <person name="Andersson S."/>
            <person name="Byfors S."/>
        </authorList>
    </citation>
    <scope>NUCLEOTIDE SEQUENCE [LARGE SCALE GENOMIC DNA]</scope>
    <source>
        <strain evidence="3 4">LEGN</strain>
    </source>
</reference>
<dbReference type="STRING" id="1498499.EP47_14170"/>
<evidence type="ECO:0000256" key="2">
    <source>
        <dbReference type="SAM" id="SignalP"/>
    </source>
</evidence>
<dbReference type="NCBIfam" id="NF010452">
    <property type="entry name" value="PRK13879.1"/>
    <property type="match status" value="1"/>
</dbReference>
<keyword evidence="1" id="KW-0175">Coiled coil</keyword>
<evidence type="ECO:0000313" key="4">
    <source>
        <dbReference type="Proteomes" id="UP000054422"/>
    </source>
</evidence>
<dbReference type="InterPro" id="IPR014147">
    <property type="entry name" value="T4SS_TrbJ"/>
</dbReference>
<comment type="caution">
    <text evidence="3">The sequence shown here is derived from an EMBL/GenBank/DDBJ whole genome shotgun (WGS) entry which is preliminary data.</text>
</comment>
<evidence type="ECO:0000256" key="1">
    <source>
        <dbReference type="SAM" id="Coils"/>
    </source>
</evidence>
<name>A0A0A2SQX6_9GAMM</name>
<feature type="coiled-coil region" evidence="1">
    <location>
        <begin position="39"/>
        <end position="66"/>
    </location>
</feature>
<feature type="signal peptide" evidence="2">
    <location>
        <begin position="1"/>
        <end position="17"/>
    </location>
</feature>
<sequence length="246" mass="27936">MKFRIMLIYLWTLHVFASGAPVFDFANWIENGKIILNQVSQYKTQIDQYNNQLQQYQNMLENTKSLTSFQWDNANSVINNLLESTNTIDYYKQEAGSLQGYLDRFQSQEYYQKTPCFNGNGHCSPEELRKIKQSRLSTSVAEKRANDAMLKGIDKQQQSLKDDSEKLRVLQSQAQSAVGQKQALQAASQLASNQSHQLLQIRGLLLAQQNAQTVKDAANANKEAIQAAGDEQFRAGTYHKSSGKKW</sequence>
<gene>
    <name evidence="3" type="ORF">EP47_14170</name>
</gene>
<feature type="chain" id="PRO_5001993666" evidence="2">
    <location>
        <begin position="18"/>
        <end position="246"/>
    </location>
</feature>
<evidence type="ECO:0000313" key="3">
    <source>
        <dbReference type="EMBL" id="KGP63157.1"/>
    </source>
</evidence>
<dbReference type="Gene3D" id="1.20.58.430">
    <property type="entry name" value="Type IV secretion system, VirB5-domain"/>
    <property type="match status" value="1"/>
</dbReference>
<dbReference type="OrthoDB" id="7469703at2"/>
<keyword evidence="2" id="KW-0732">Signal</keyword>
<organism evidence="3 4">
    <name type="scientific">Legionella norrlandica</name>
    <dbReference type="NCBI Taxonomy" id="1498499"/>
    <lineage>
        <taxon>Bacteria</taxon>
        <taxon>Pseudomonadati</taxon>
        <taxon>Pseudomonadota</taxon>
        <taxon>Gammaproteobacteria</taxon>
        <taxon>Legionellales</taxon>
        <taxon>Legionellaceae</taxon>
        <taxon>Legionella</taxon>
    </lineage>
</organism>